<evidence type="ECO:0000313" key="9">
    <source>
        <dbReference type="Proteomes" id="UP000321058"/>
    </source>
</evidence>
<keyword evidence="6" id="KW-1133">Transmembrane helix</keyword>
<evidence type="ECO:0000256" key="5">
    <source>
        <dbReference type="ARBA" id="ARBA00023315"/>
    </source>
</evidence>
<dbReference type="PANTHER" id="PTHR10434">
    <property type="entry name" value="1-ACYL-SN-GLYCEROL-3-PHOSPHATE ACYLTRANSFERASE"/>
    <property type="match status" value="1"/>
</dbReference>
<reference evidence="8 9" key="1">
    <citation type="submission" date="2019-07" db="EMBL/GenBank/DDBJ databases">
        <title>Whole genome shotgun sequence of Reyranella soli NBRC 108950.</title>
        <authorList>
            <person name="Hosoyama A."/>
            <person name="Uohara A."/>
            <person name="Ohji S."/>
            <person name="Ichikawa N."/>
        </authorList>
    </citation>
    <scope>NUCLEOTIDE SEQUENCE [LARGE SCALE GENOMIC DNA]</scope>
    <source>
        <strain evidence="8 9">NBRC 108950</strain>
    </source>
</reference>
<evidence type="ECO:0000256" key="4">
    <source>
        <dbReference type="ARBA" id="ARBA00023098"/>
    </source>
</evidence>
<dbReference type="CDD" id="cd07989">
    <property type="entry name" value="LPLAT_AGPAT-like"/>
    <property type="match status" value="1"/>
</dbReference>
<keyword evidence="9" id="KW-1185">Reference proteome</keyword>
<comment type="caution">
    <text evidence="8">The sequence shown here is derived from an EMBL/GenBank/DDBJ whole genome shotgun (WGS) entry which is preliminary data.</text>
</comment>
<feature type="domain" description="Phospholipid/glycerol acyltransferase" evidence="7">
    <location>
        <begin position="70"/>
        <end position="185"/>
    </location>
</feature>
<dbReference type="GO" id="GO:0003841">
    <property type="term" value="F:1-acylglycerol-3-phosphate O-acyltransferase activity"/>
    <property type="evidence" value="ECO:0007669"/>
    <property type="project" value="TreeGrafter"/>
</dbReference>
<proteinExistence type="predicted"/>
<keyword evidence="6" id="KW-0812">Transmembrane</keyword>
<accession>A0A512NMV8</accession>
<organism evidence="8 9">
    <name type="scientific">Reyranella soli</name>
    <dbReference type="NCBI Taxonomy" id="1230389"/>
    <lineage>
        <taxon>Bacteria</taxon>
        <taxon>Pseudomonadati</taxon>
        <taxon>Pseudomonadota</taxon>
        <taxon>Alphaproteobacteria</taxon>
        <taxon>Hyphomicrobiales</taxon>
        <taxon>Reyranellaceae</taxon>
        <taxon>Reyranella</taxon>
    </lineage>
</organism>
<dbReference type="GO" id="GO:0006654">
    <property type="term" value="P:phosphatidic acid biosynthetic process"/>
    <property type="evidence" value="ECO:0007669"/>
    <property type="project" value="TreeGrafter"/>
</dbReference>
<evidence type="ECO:0000256" key="6">
    <source>
        <dbReference type="SAM" id="Phobius"/>
    </source>
</evidence>
<keyword evidence="3 8" id="KW-0808">Transferase</keyword>
<keyword evidence="4" id="KW-0443">Lipid metabolism</keyword>
<protein>
    <submittedName>
        <fullName evidence="8">1-acyl-sn-glycerol-3-phosphate acyltransferase</fullName>
    </submittedName>
</protein>
<keyword evidence="2" id="KW-0444">Lipid biosynthesis</keyword>
<dbReference type="Pfam" id="PF01553">
    <property type="entry name" value="Acyltransferase"/>
    <property type="match status" value="1"/>
</dbReference>
<dbReference type="Proteomes" id="UP000321058">
    <property type="component" value="Unassembled WGS sequence"/>
</dbReference>
<dbReference type="EMBL" id="BKAJ01000157">
    <property type="protein sequence ID" value="GEP60293.1"/>
    <property type="molecule type" value="Genomic_DNA"/>
</dbReference>
<keyword evidence="5 8" id="KW-0012">Acyltransferase</keyword>
<comment type="pathway">
    <text evidence="1">Lipid metabolism.</text>
</comment>
<dbReference type="SMART" id="SM00563">
    <property type="entry name" value="PlsC"/>
    <property type="match status" value="1"/>
</dbReference>
<evidence type="ECO:0000256" key="1">
    <source>
        <dbReference type="ARBA" id="ARBA00005189"/>
    </source>
</evidence>
<sequence>MWIGSPLRGAFRLLCYLSVTLILVPIYLVAMSLRIRPIIRWMPVAYHSFVCVILGIKVRVHGERSDVIPTLFVCNHVSYLDIVVLGGLIPGSFVAKAEVATWPFFSTLAKAQRTIFVERTSGKASHSRDEMMSRLNTGDNLMLFPEGTSSDGQRVLPFRSALFGVAQLRRDEKPIAVQSVAIAYTRLDGIPLGRYWRPLFAWFGDLDLVPHLWQMVCLGETEAVVTFFPPVDIDKLGDRKKLCEYCFKQVSGAVQAANSGRYELLPPKKAAAA</sequence>
<evidence type="ECO:0000313" key="8">
    <source>
        <dbReference type="EMBL" id="GEP60293.1"/>
    </source>
</evidence>
<name>A0A512NMV8_9HYPH</name>
<dbReference type="AlphaFoldDB" id="A0A512NMV8"/>
<feature type="transmembrane region" description="Helical" evidence="6">
    <location>
        <begin position="12"/>
        <end position="32"/>
    </location>
</feature>
<evidence type="ECO:0000256" key="3">
    <source>
        <dbReference type="ARBA" id="ARBA00022679"/>
    </source>
</evidence>
<evidence type="ECO:0000259" key="7">
    <source>
        <dbReference type="SMART" id="SM00563"/>
    </source>
</evidence>
<dbReference type="InterPro" id="IPR002123">
    <property type="entry name" value="Plipid/glycerol_acylTrfase"/>
</dbReference>
<gene>
    <name evidence="8" type="ORF">RSO01_74590</name>
</gene>
<keyword evidence="6" id="KW-0472">Membrane</keyword>
<evidence type="ECO:0000256" key="2">
    <source>
        <dbReference type="ARBA" id="ARBA00022516"/>
    </source>
</evidence>
<dbReference type="SUPFAM" id="SSF69593">
    <property type="entry name" value="Glycerol-3-phosphate (1)-acyltransferase"/>
    <property type="match status" value="1"/>
</dbReference>
<dbReference type="PANTHER" id="PTHR10434:SF64">
    <property type="entry name" value="1-ACYL-SN-GLYCEROL-3-PHOSPHATE ACYLTRANSFERASE-RELATED"/>
    <property type="match status" value="1"/>
</dbReference>